<evidence type="ECO:0000256" key="2">
    <source>
        <dbReference type="ARBA" id="ARBA00022801"/>
    </source>
</evidence>
<dbReference type="InterPro" id="IPR008181">
    <property type="entry name" value="dUTPase"/>
</dbReference>
<evidence type="ECO:0000256" key="6">
    <source>
        <dbReference type="SAM" id="MobiDB-lite"/>
    </source>
</evidence>
<comment type="caution">
    <text evidence="5">Lacks conserved residue(s) required for the propagation of feature annotation.</text>
</comment>
<dbReference type="Gene3D" id="2.70.40.10">
    <property type="match status" value="1"/>
</dbReference>
<keyword evidence="5" id="KW-0479">Metal-binding</keyword>
<evidence type="ECO:0000256" key="1">
    <source>
        <dbReference type="ARBA" id="ARBA00006581"/>
    </source>
</evidence>
<evidence type="ECO:0000313" key="9">
    <source>
        <dbReference type="Proteomes" id="UP001597302"/>
    </source>
</evidence>
<sequence length="173" mass="17540">MTNAPLIRLMRLPEGDPDIALPHYQTPGAAGADLCANLALADRAAGITLPPMGRALIPTGLALAIPQGWEVQIRPRSGLALKHGITLPNAPGTIDCDYRGPLGVILLNLGDAPFTVGHGDRIAQMVVAPAPQARFELVDALDGTARGQGGFGSTGTGSGGTGSGRMGPDGGHL</sequence>
<accession>A0ABW4E3L7</accession>
<comment type="cofactor">
    <cofactor evidence="5">
        <name>Mg(2+)</name>
        <dbReference type="ChEBI" id="CHEBI:18420"/>
    </cofactor>
</comment>
<keyword evidence="3 5" id="KW-0546">Nucleotide metabolism</keyword>
<dbReference type="RefSeq" id="WP_131574385.1">
    <property type="nucleotide sequence ID" value="NZ_CBCSAJ010000023.1"/>
</dbReference>
<comment type="pathway">
    <text evidence="5">Pyrimidine metabolism; dUMP biosynthesis; dUMP from dCTP (dUTP route): step 2/2.</text>
</comment>
<evidence type="ECO:0000259" key="7">
    <source>
        <dbReference type="Pfam" id="PF00692"/>
    </source>
</evidence>
<dbReference type="EC" id="3.6.1.23" evidence="5"/>
<evidence type="ECO:0000313" key="8">
    <source>
        <dbReference type="EMBL" id="MFD1483085.1"/>
    </source>
</evidence>
<name>A0ABW4E3L7_9RHOB</name>
<evidence type="ECO:0000256" key="5">
    <source>
        <dbReference type="HAMAP-Rule" id="MF_00116"/>
    </source>
</evidence>
<comment type="function">
    <text evidence="5">This enzyme is involved in nucleotide metabolism: it produces dUMP, the immediate precursor of thymidine nucleotides and it decreases the intracellular concentration of dUTP so that uracil cannot be incorporated into DNA.</text>
</comment>
<dbReference type="CDD" id="cd07557">
    <property type="entry name" value="trimeric_dUTPase"/>
    <property type="match status" value="1"/>
</dbReference>
<reference evidence="9" key="1">
    <citation type="journal article" date="2019" name="Int. J. Syst. Evol. Microbiol.">
        <title>The Global Catalogue of Microorganisms (GCM) 10K type strain sequencing project: providing services to taxonomists for standard genome sequencing and annotation.</title>
        <authorList>
            <consortium name="The Broad Institute Genomics Platform"/>
            <consortium name="The Broad Institute Genome Sequencing Center for Infectious Disease"/>
            <person name="Wu L."/>
            <person name="Ma J."/>
        </authorList>
    </citation>
    <scope>NUCLEOTIDE SEQUENCE [LARGE SCALE GENOMIC DNA]</scope>
    <source>
        <strain evidence="9">CCM 8875</strain>
    </source>
</reference>
<dbReference type="InterPro" id="IPR033704">
    <property type="entry name" value="dUTPase_trimeric"/>
</dbReference>
<dbReference type="Pfam" id="PF00692">
    <property type="entry name" value="dUTPase"/>
    <property type="match status" value="1"/>
</dbReference>
<feature type="binding site" evidence="5">
    <location>
        <begin position="93"/>
        <end position="95"/>
    </location>
    <ligand>
        <name>substrate</name>
    </ligand>
</feature>
<feature type="binding site" evidence="5">
    <location>
        <position position="89"/>
    </location>
    <ligand>
        <name>substrate</name>
    </ligand>
</feature>
<feature type="domain" description="dUTPase-like" evidence="7">
    <location>
        <begin position="19"/>
        <end position="155"/>
    </location>
</feature>
<dbReference type="NCBIfam" id="NF001862">
    <property type="entry name" value="PRK00601.1"/>
    <property type="match status" value="1"/>
</dbReference>
<evidence type="ECO:0000256" key="4">
    <source>
        <dbReference type="ARBA" id="ARBA00047686"/>
    </source>
</evidence>
<feature type="binding site" evidence="5">
    <location>
        <begin position="76"/>
        <end position="78"/>
    </location>
    <ligand>
        <name>substrate</name>
    </ligand>
</feature>
<keyword evidence="9" id="KW-1185">Reference proteome</keyword>
<evidence type="ECO:0000256" key="3">
    <source>
        <dbReference type="ARBA" id="ARBA00023080"/>
    </source>
</evidence>
<dbReference type="PANTHER" id="PTHR11241:SF0">
    <property type="entry name" value="DEOXYURIDINE 5'-TRIPHOSPHATE NUCLEOTIDOHYDROLASE"/>
    <property type="match status" value="1"/>
</dbReference>
<comment type="caution">
    <text evidence="8">The sequence shown here is derived from an EMBL/GenBank/DDBJ whole genome shotgun (WGS) entry which is preliminary data.</text>
</comment>
<dbReference type="Proteomes" id="UP001597302">
    <property type="component" value="Unassembled WGS sequence"/>
</dbReference>
<keyword evidence="5" id="KW-0460">Magnesium</keyword>
<dbReference type="InterPro" id="IPR036157">
    <property type="entry name" value="dUTPase-like_sf"/>
</dbReference>
<comment type="similarity">
    <text evidence="1 5">Belongs to the dUTPase family.</text>
</comment>
<organism evidence="8 9">
    <name type="scientific">Paracoccus nototheniae</name>
    <dbReference type="NCBI Taxonomy" id="2489002"/>
    <lineage>
        <taxon>Bacteria</taxon>
        <taxon>Pseudomonadati</taxon>
        <taxon>Pseudomonadota</taxon>
        <taxon>Alphaproteobacteria</taxon>
        <taxon>Rhodobacterales</taxon>
        <taxon>Paracoccaceae</taxon>
        <taxon>Paracoccus</taxon>
    </lineage>
</organism>
<dbReference type="HAMAP" id="MF_00116">
    <property type="entry name" value="dUTPase_bact"/>
    <property type="match status" value="1"/>
</dbReference>
<dbReference type="InterPro" id="IPR029054">
    <property type="entry name" value="dUTPase-like"/>
</dbReference>
<protein>
    <recommendedName>
        <fullName evidence="5">Deoxyuridine 5'-triphosphate nucleotidohydrolase</fullName>
        <shortName evidence="5">dUTPase</shortName>
        <ecNumber evidence="5">3.6.1.23</ecNumber>
    </recommendedName>
    <alternativeName>
        <fullName evidence="5">dUTP pyrophosphatase</fullName>
    </alternativeName>
</protein>
<dbReference type="EMBL" id="JBHTOQ010000038">
    <property type="protein sequence ID" value="MFD1483085.1"/>
    <property type="molecule type" value="Genomic_DNA"/>
</dbReference>
<feature type="region of interest" description="Disordered" evidence="6">
    <location>
        <begin position="146"/>
        <end position="173"/>
    </location>
</feature>
<dbReference type="NCBIfam" id="TIGR00576">
    <property type="entry name" value="dut"/>
    <property type="match status" value="1"/>
</dbReference>
<comment type="catalytic activity">
    <reaction evidence="4 5">
        <text>dUTP + H2O = dUMP + diphosphate + H(+)</text>
        <dbReference type="Rhea" id="RHEA:10248"/>
        <dbReference type="ChEBI" id="CHEBI:15377"/>
        <dbReference type="ChEBI" id="CHEBI:15378"/>
        <dbReference type="ChEBI" id="CHEBI:33019"/>
        <dbReference type="ChEBI" id="CHEBI:61555"/>
        <dbReference type="ChEBI" id="CHEBI:246422"/>
        <dbReference type="EC" id="3.6.1.23"/>
    </reaction>
</comment>
<proteinExistence type="inferred from homology"/>
<dbReference type="GO" id="GO:0004170">
    <property type="term" value="F:dUTP diphosphatase activity"/>
    <property type="evidence" value="ECO:0007669"/>
    <property type="project" value="UniProtKB-EC"/>
</dbReference>
<dbReference type="SUPFAM" id="SSF51283">
    <property type="entry name" value="dUTPase-like"/>
    <property type="match status" value="1"/>
</dbReference>
<keyword evidence="2 5" id="KW-0378">Hydrolase</keyword>
<dbReference type="PANTHER" id="PTHR11241">
    <property type="entry name" value="DEOXYURIDINE 5'-TRIPHOSPHATE NUCLEOTIDOHYDROLASE"/>
    <property type="match status" value="1"/>
</dbReference>
<gene>
    <name evidence="5 8" type="primary">dut</name>
    <name evidence="8" type="ORF">ACFQ5P_17445</name>
</gene>